<organism evidence="1 2">
    <name type="scientific">Streptomyces filamentosus</name>
    <name type="common">Streptomyces roseosporus</name>
    <dbReference type="NCBI Taxonomy" id="67294"/>
    <lineage>
        <taxon>Bacteria</taxon>
        <taxon>Bacillati</taxon>
        <taxon>Actinomycetota</taxon>
        <taxon>Actinomycetes</taxon>
        <taxon>Kitasatosporales</taxon>
        <taxon>Streptomycetaceae</taxon>
        <taxon>Streptomyces</taxon>
    </lineage>
</organism>
<comment type="caution">
    <text evidence="1">The sequence shown here is derived from an EMBL/GenBank/DDBJ whole genome shotgun (WGS) entry which is preliminary data.</text>
</comment>
<evidence type="ECO:0000313" key="2">
    <source>
        <dbReference type="Proteomes" id="UP000632849"/>
    </source>
</evidence>
<reference evidence="1" key="1">
    <citation type="journal article" date="2014" name="Int. J. Syst. Evol. Microbiol.">
        <title>Complete genome sequence of Corynebacterium casei LMG S-19264T (=DSM 44701T), isolated from a smear-ripened cheese.</title>
        <authorList>
            <consortium name="US DOE Joint Genome Institute (JGI-PGF)"/>
            <person name="Walter F."/>
            <person name="Albersmeier A."/>
            <person name="Kalinowski J."/>
            <person name="Ruckert C."/>
        </authorList>
    </citation>
    <scope>NUCLEOTIDE SEQUENCE</scope>
    <source>
        <strain evidence="1">JCM 4122</strain>
    </source>
</reference>
<keyword evidence="2" id="KW-1185">Reference proteome</keyword>
<dbReference type="RefSeq" id="WP_190040384.1">
    <property type="nucleotide sequence ID" value="NZ_BNBE01000001.1"/>
</dbReference>
<reference evidence="1" key="2">
    <citation type="submission" date="2020-09" db="EMBL/GenBank/DDBJ databases">
        <authorList>
            <person name="Sun Q."/>
            <person name="Ohkuma M."/>
        </authorList>
    </citation>
    <scope>NUCLEOTIDE SEQUENCE</scope>
    <source>
        <strain evidence="1">JCM 4122</strain>
    </source>
</reference>
<dbReference type="Proteomes" id="UP000632849">
    <property type="component" value="Unassembled WGS sequence"/>
</dbReference>
<accession>A0A919EGN4</accession>
<dbReference type="EMBL" id="BNBE01000001">
    <property type="protein sequence ID" value="GHF76896.1"/>
    <property type="molecule type" value="Genomic_DNA"/>
</dbReference>
<sequence>MDHNSACTICNRDLWNDEQGRLICRLCQQHVDRNLQSIAGPRGLYARLCLRTTPGKSSGGPAVSGTRGSSMPPSEHVLNLVANGGIVSNLESWVKDWATYGLADIGEGGRLQHRIDHAVRTLRLNLGQAALKHPALDEFAREIHSMVRQCSAVVEGEKPPIRVRVQCPCGATLGVTLSTDGETCRACGAEYGHAEVLRLPLADRRAAA</sequence>
<protein>
    <submittedName>
        <fullName evidence="1">Uncharacterized protein</fullName>
    </submittedName>
</protein>
<name>A0A919EGN4_STRFL</name>
<gene>
    <name evidence="1" type="ORF">GCM10017667_00080</name>
</gene>
<evidence type="ECO:0000313" key="1">
    <source>
        <dbReference type="EMBL" id="GHF76896.1"/>
    </source>
</evidence>
<proteinExistence type="predicted"/>
<dbReference type="AlphaFoldDB" id="A0A919EGN4"/>